<proteinExistence type="predicted"/>
<reference evidence="1 2" key="2">
    <citation type="journal article" date="2022" name="Mar. Drugs">
        <title>Bioassay-Guided Fractionation Leads to the Detection of Cholic Acid Generated by the Rare Thalassomonas sp.</title>
        <authorList>
            <person name="Pheiffer F."/>
            <person name="Schneider Y.K."/>
            <person name="Hansen E.H."/>
            <person name="Andersen J.H."/>
            <person name="Isaksson J."/>
            <person name="Busche T."/>
            <person name="R C."/>
            <person name="Kalinowski J."/>
            <person name="Zyl L.V."/>
            <person name="Trindade M."/>
        </authorList>
    </citation>
    <scope>NUCLEOTIDE SEQUENCE [LARGE SCALE GENOMIC DNA]</scope>
    <source>
        <strain evidence="1 2">A5K-106</strain>
    </source>
</reference>
<dbReference type="KEGG" id="tact:SG35_010015"/>
<keyword evidence="2" id="KW-1185">Reference proteome</keyword>
<dbReference type="AlphaFoldDB" id="A0AAE9YWU0"/>
<accession>A0AAE9YWU0</accession>
<name>A0AAE9YWU0_9GAMM</name>
<dbReference type="Proteomes" id="UP000032568">
    <property type="component" value="Chromosome"/>
</dbReference>
<evidence type="ECO:0000313" key="2">
    <source>
        <dbReference type="Proteomes" id="UP000032568"/>
    </source>
</evidence>
<reference evidence="1 2" key="1">
    <citation type="journal article" date="2015" name="Genome Announc.">
        <title>Draft Genome Sequences of Marine Isolates of Thalassomonas viridans and Thalassomonas actiniarum.</title>
        <authorList>
            <person name="Olonade I."/>
            <person name="van Zyl L.J."/>
            <person name="Trindade M."/>
        </authorList>
    </citation>
    <scope>NUCLEOTIDE SEQUENCE [LARGE SCALE GENOMIC DNA]</scope>
    <source>
        <strain evidence="1 2">A5K-106</strain>
    </source>
</reference>
<dbReference type="SUPFAM" id="SSF56935">
    <property type="entry name" value="Porins"/>
    <property type="match status" value="1"/>
</dbReference>
<evidence type="ECO:0000313" key="1">
    <source>
        <dbReference type="EMBL" id="WDE01834.1"/>
    </source>
</evidence>
<gene>
    <name evidence="1" type="ORF">SG35_010015</name>
</gene>
<sequence length="399" mass="45990">MTLCLLFAKPALAIEQEIHGLLELRYTVTDGIDSYLTGDYGKFQFPDGNRFSLSQAAINYQLHWQDKFSLHLIANGFANSVKNNLGFTESYFQYKQLPSDTGYRFTLRGGLMYPKVSMTNKLSGWASPYTLSYSTLNAWLGEELRHQGVDFTLTRLGRYSGSEHDFELTVTAFQGNDPAGAVLAWHGWTMSSRQTLPYETQALPNSHIGFVPENSDMFLELDHRIGFQISSQWTWHKHGRILLGYYDNQADPKVVKNVQWAWRTRLSHLGIKWQLAQGVEFISQYLRGNTLMQTTSGSADLVNNDYDSGFVMLSKKINRHRLSTRLETFSVSDKDSFTFDDNNEHGKAFTLNYSYRLHKQVFLQTEFNWLDSHRPSRAGKGHNENLIERQLQFAVRYFF</sequence>
<protein>
    <recommendedName>
        <fullName evidence="3">Porin</fullName>
    </recommendedName>
</protein>
<dbReference type="EMBL" id="CP059735">
    <property type="protein sequence ID" value="WDE01834.1"/>
    <property type="molecule type" value="Genomic_DNA"/>
</dbReference>
<organism evidence="1 2">
    <name type="scientific">Thalassomonas actiniarum</name>
    <dbReference type="NCBI Taxonomy" id="485447"/>
    <lineage>
        <taxon>Bacteria</taxon>
        <taxon>Pseudomonadati</taxon>
        <taxon>Pseudomonadota</taxon>
        <taxon>Gammaproteobacteria</taxon>
        <taxon>Alteromonadales</taxon>
        <taxon>Colwelliaceae</taxon>
        <taxon>Thalassomonas</taxon>
    </lineage>
</organism>
<evidence type="ECO:0008006" key="3">
    <source>
        <dbReference type="Google" id="ProtNLM"/>
    </source>
</evidence>